<evidence type="ECO:0000259" key="8">
    <source>
        <dbReference type="Pfam" id="PF00590"/>
    </source>
</evidence>
<dbReference type="InterPro" id="IPR035996">
    <property type="entry name" value="4pyrrol_Methylase_sf"/>
</dbReference>
<evidence type="ECO:0000256" key="7">
    <source>
        <dbReference type="PIRNR" id="PIRNR036427"/>
    </source>
</evidence>
<evidence type="ECO:0000256" key="5">
    <source>
        <dbReference type="ARBA" id="ARBA00022679"/>
    </source>
</evidence>
<proteinExistence type="inferred from homology"/>
<dbReference type="NCBIfam" id="TIGR01467">
    <property type="entry name" value="cobI_cbiL"/>
    <property type="match status" value="1"/>
</dbReference>
<keyword evidence="5 9" id="KW-0808">Transferase</keyword>
<name>A0ABT2T8D7_9FIRM</name>
<evidence type="ECO:0000313" key="9">
    <source>
        <dbReference type="EMBL" id="MCU6746533.1"/>
    </source>
</evidence>
<protein>
    <submittedName>
        <fullName evidence="9">Precorrin-2 C(20)-methyltransferase</fullName>
        <ecNumber evidence="9">2.1.1.130</ecNumber>
    </submittedName>
</protein>
<evidence type="ECO:0000256" key="6">
    <source>
        <dbReference type="ARBA" id="ARBA00022691"/>
    </source>
</evidence>
<dbReference type="GO" id="GO:0030788">
    <property type="term" value="F:precorrin-2 C20-methyltransferase activity"/>
    <property type="evidence" value="ECO:0007669"/>
    <property type="project" value="UniProtKB-EC"/>
</dbReference>
<dbReference type="InterPro" id="IPR000878">
    <property type="entry name" value="4pyrrol_Mease"/>
</dbReference>
<comment type="caution">
    <text evidence="9">The sequence shown here is derived from an EMBL/GenBank/DDBJ whole genome shotgun (WGS) entry which is preliminary data.</text>
</comment>
<comment type="similarity">
    <text evidence="2 7">Belongs to the precorrin methyltransferase family.</text>
</comment>
<dbReference type="Proteomes" id="UP001652394">
    <property type="component" value="Unassembled WGS sequence"/>
</dbReference>
<dbReference type="CDD" id="cd11645">
    <property type="entry name" value="Precorrin_2_C20_MT"/>
    <property type="match status" value="1"/>
</dbReference>
<sequence length="248" mass="27661">MSGTFFCVGVGPGDPELLTFKAARKIVEGDILILPISDKSLTTPIYEEAEEKETEAFRRQCVAYQIVQGKIEGVKEKAKLYLPMPMIKDKEQLKQIHDAGTEAIARLLDRGKKTVFITLGDPSLYSTCLYVQKRLKRKGYHTELIPGVPSFCAAAARLGMGLAENKEQLHVIPASYGVEEALLLPGTKVLMKAGKKMPEVKRAVKSKKLEIEMVENCGMPQERIYKGVEEIPENAGYYSLLIVKEEKR</sequence>
<dbReference type="PANTHER" id="PTHR43467">
    <property type="entry name" value="COBALT-PRECORRIN-2 C(20)-METHYLTRANSFERASE"/>
    <property type="match status" value="1"/>
</dbReference>
<feature type="domain" description="Tetrapyrrole methylase" evidence="8">
    <location>
        <begin position="5"/>
        <end position="228"/>
    </location>
</feature>
<reference evidence="9 10" key="1">
    <citation type="journal article" date="2021" name="ISME Commun">
        <title>Automated analysis of genomic sequences facilitates high-throughput and comprehensive description of bacteria.</title>
        <authorList>
            <person name="Hitch T.C.A."/>
        </authorList>
    </citation>
    <scope>NUCLEOTIDE SEQUENCE [LARGE SCALE GENOMIC DNA]</scope>
    <source>
        <strain evidence="9 10">H2_18</strain>
    </source>
</reference>
<dbReference type="InterPro" id="IPR006364">
    <property type="entry name" value="CobI/CbiL/CobIJ_dom"/>
</dbReference>
<dbReference type="SUPFAM" id="SSF53790">
    <property type="entry name" value="Tetrapyrrole methylase"/>
    <property type="match status" value="1"/>
</dbReference>
<dbReference type="RefSeq" id="WP_059068756.1">
    <property type="nucleotide sequence ID" value="NZ_JAOQJX010000002.1"/>
</dbReference>
<dbReference type="Gene3D" id="3.30.950.10">
    <property type="entry name" value="Methyltransferase, Cobalt-precorrin-4 Transmethylase, Domain 2"/>
    <property type="match status" value="1"/>
</dbReference>
<dbReference type="InterPro" id="IPR014776">
    <property type="entry name" value="4pyrrole_Mease_sub2"/>
</dbReference>
<dbReference type="Pfam" id="PF00590">
    <property type="entry name" value="TP_methylase"/>
    <property type="match status" value="1"/>
</dbReference>
<dbReference type="Gene3D" id="3.40.1010.10">
    <property type="entry name" value="Cobalt-precorrin-4 Transmethylase, Domain 1"/>
    <property type="match status" value="1"/>
</dbReference>
<keyword evidence="6" id="KW-0949">S-adenosyl-L-methionine</keyword>
<evidence type="ECO:0000256" key="4">
    <source>
        <dbReference type="ARBA" id="ARBA00022603"/>
    </source>
</evidence>
<dbReference type="EMBL" id="JAOQJX010000002">
    <property type="protein sequence ID" value="MCU6746533.1"/>
    <property type="molecule type" value="Genomic_DNA"/>
</dbReference>
<dbReference type="InterPro" id="IPR012382">
    <property type="entry name" value="CobI/CbiL"/>
</dbReference>
<gene>
    <name evidence="9" type="primary">cobI</name>
    <name evidence="9" type="ORF">OCV51_02480</name>
</gene>
<accession>A0ABT2T8D7</accession>
<dbReference type="PANTHER" id="PTHR43467:SF2">
    <property type="entry name" value="COBALT-PRECORRIN-2 C(20)-METHYLTRANSFERASE"/>
    <property type="match status" value="1"/>
</dbReference>
<evidence type="ECO:0000313" key="10">
    <source>
        <dbReference type="Proteomes" id="UP001652394"/>
    </source>
</evidence>
<dbReference type="InterPro" id="IPR014777">
    <property type="entry name" value="4pyrrole_Mease_sub1"/>
</dbReference>
<dbReference type="GO" id="GO:0032259">
    <property type="term" value="P:methylation"/>
    <property type="evidence" value="ECO:0007669"/>
    <property type="project" value="UniProtKB-KW"/>
</dbReference>
<evidence type="ECO:0000256" key="3">
    <source>
        <dbReference type="ARBA" id="ARBA00022573"/>
    </source>
</evidence>
<keyword evidence="4 9" id="KW-0489">Methyltransferase</keyword>
<organism evidence="9 10">
    <name type="scientific">Faecalicatena acetigenes</name>
    <dbReference type="NCBI Taxonomy" id="2981790"/>
    <lineage>
        <taxon>Bacteria</taxon>
        <taxon>Bacillati</taxon>
        <taxon>Bacillota</taxon>
        <taxon>Clostridia</taxon>
        <taxon>Lachnospirales</taxon>
        <taxon>Lachnospiraceae</taxon>
        <taxon>Faecalicatena</taxon>
    </lineage>
</organism>
<evidence type="ECO:0000256" key="1">
    <source>
        <dbReference type="ARBA" id="ARBA00004953"/>
    </source>
</evidence>
<dbReference type="EC" id="2.1.1.130" evidence="9"/>
<comment type="pathway">
    <text evidence="1">Cofactor biosynthesis; adenosylcobalamin biosynthesis.</text>
</comment>
<keyword evidence="3" id="KW-0169">Cobalamin biosynthesis</keyword>
<dbReference type="PIRSF" id="PIRSF036427">
    <property type="entry name" value="Precrrn-2_mtase"/>
    <property type="match status" value="1"/>
</dbReference>
<evidence type="ECO:0000256" key="2">
    <source>
        <dbReference type="ARBA" id="ARBA00005879"/>
    </source>
</evidence>
<keyword evidence="10" id="KW-1185">Reference proteome</keyword>